<dbReference type="RefSeq" id="XP_036263298.1">
    <property type="nucleotide sequence ID" value="XM_036407610.1"/>
</dbReference>
<sequence length="74" mass="8430">MDFGYHENAIVITKLGEMEGLTSELCLDGSGCEKLRLLDDFTNFLQQQIILKVTQGDSVMKQMPTHLRLLLKME</sequence>
<reference evidence="2" key="1">
    <citation type="submission" date="2014-09" db="EMBL/GenBank/DDBJ databases">
        <authorList>
            <person name="Sharma Rahul"/>
            <person name="Thines Marco"/>
        </authorList>
    </citation>
    <scope>NUCLEOTIDE SEQUENCE [LARGE SCALE GENOMIC DNA]</scope>
</reference>
<dbReference type="Proteomes" id="UP000054928">
    <property type="component" value="Unassembled WGS sequence"/>
</dbReference>
<evidence type="ECO:0000313" key="2">
    <source>
        <dbReference type="Proteomes" id="UP000054928"/>
    </source>
</evidence>
<proteinExistence type="predicted"/>
<accession>A0A0P1AS40</accession>
<dbReference type="AlphaFoldDB" id="A0A0P1AS40"/>
<dbReference type="EMBL" id="CCYD01001204">
    <property type="protein sequence ID" value="CEG44561.1"/>
    <property type="molecule type" value="Genomic_DNA"/>
</dbReference>
<protein>
    <submittedName>
        <fullName evidence="1">Uncharacterized protein</fullName>
    </submittedName>
</protein>
<keyword evidence="2" id="KW-1185">Reference proteome</keyword>
<organism evidence="1 2">
    <name type="scientific">Plasmopara halstedii</name>
    <name type="common">Downy mildew of sunflower</name>
    <dbReference type="NCBI Taxonomy" id="4781"/>
    <lineage>
        <taxon>Eukaryota</taxon>
        <taxon>Sar</taxon>
        <taxon>Stramenopiles</taxon>
        <taxon>Oomycota</taxon>
        <taxon>Peronosporomycetes</taxon>
        <taxon>Peronosporales</taxon>
        <taxon>Peronosporaceae</taxon>
        <taxon>Plasmopara</taxon>
    </lineage>
</organism>
<evidence type="ECO:0000313" key="1">
    <source>
        <dbReference type="EMBL" id="CEG44561.1"/>
    </source>
</evidence>
<name>A0A0P1AS40_PLAHL</name>
<dbReference type="GeneID" id="59053022"/>